<sequence>MIKVLIERHIMPGLEQDYEQASREVVREAMHAQGFISGENLVESGRPGHRILITSWRDARAWQEWSVSNARDRMMARLGPMLSQPERIVMLEHT</sequence>
<dbReference type="InterPro" id="IPR007138">
    <property type="entry name" value="ABM_dom"/>
</dbReference>
<keyword evidence="2" id="KW-0503">Monooxygenase</keyword>
<dbReference type="SUPFAM" id="SSF54909">
    <property type="entry name" value="Dimeric alpha+beta barrel"/>
    <property type="match status" value="1"/>
</dbReference>
<name>A0A558HDY0_9GAMM</name>
<keyword evidence="2" id="KW-0560">Oxidoreductase</keyword>
<dbReference type="GO" id="GO:0004497">
    <property type="term" value="F:monooxygenase activity"/>
    <property type="evidence" value="ECO:0007669"/>
    <property type="project" value="UniProtKB-KW"/>
</dbReference>
<dbReference type="Proteomes" id="UP000319941">
    <property type="component" value="Unassembled WGS sequence"/>
</dbReference>
<evidence type="ECO:0000313" key="2">
    <source>
        <dbReference type="EMBL" id="TVU67336.1"/>
    </source>
</evidence>
<dbReference type="Gene3D" id="3.30.70.100">
    <property type="match status" value="1"/>
</dbReference>
<evidence type="ECO:0000313" key="3">
    <source>
        <dbReference type="Proteomes" id="UP000319941"/>
    </source>
</evidence>
<dbReference type="Pfam" id="PF03992">
    <property type="entry name" value="ABM"/>
    <property type="match status" value="1"/>
</dbReference>
<proteinExistence type="predicted"/>
<feature type="domain" description="ABM" evidence="1">
    <location>
        <begin position="1"/>
        <end position="75"/>
    </location>
</feature>
<dbReference type="InterPro" id="IPR011008">
    <property type="entry name" value="Dimeric_a/b-barrel"/>
</dbReference>
<dbReference type="RefSeq" id="WP_024953371.1">
    <property type="nucleotide sequence ID" value="NZ_CAWOWR010000052.1"/>
</dbReference>
<protein>
    <submittedName>
        <fullName evidence="2">Antibiotic biosynthesis monooxygenase</fullName>
    </submittedName>
</protein>
<gene>
    <name evidence="2" type="ORF">FQP86_16790</name>
</gene>
<dbReference type="OrthoDB" id="4463721at2"/>
<dbReference type="STRING" id="553385.GCA_000591415_03657"/>
<organism evidence="2 3">
    <name type="scientific">Cobetia crustatorum</name>
    <dbReference type="NCBI Taxonomy" id="553385"/>
    <lineage>
        <taxon>Bacteria</taxon>
        <taxon>Pseudomonadati</taxon>
        <taxon>Pseudomonadota</taxon>
        <taxon>Gammaproteobacteria</taxon>
        <taxon>Oceanospirillales</taxon>
        <taxon>Halomonadaceae</taxon>
        <taxon>Cobetia</taxon>
    </lineage>
</organism>
<reference evidence="2 3" key="1">
    <citation type="submission" date="2019-07" db="EMBL/GenBank/DDBJ databases">
        <title>Diversity of Bacteria from Kongsfjorden, Arctic.</title>
        <authorList>
            <person name="Yu Y."/>
        </authorList>
    </citation>
    <scope>NUCLEOTIDE SEQUENCE [LARGE SCALE GENOMIC DNA]</scope>
    <source>
        <strain evidence="2 3">SM1923</strain>
    </source>
</reference>
<evidence type="ECO:0000259" key="1">
    <source>
        <dbReference type="Pfam" id="PF03992"/>
    </source>
</evidence>
<dbReference type="AlphaFoldDB" id="A0A558HDY0"/>
<accession>A0A558HDY0</accession>
<comment type="caution">
    <text evidence="2">The sequence shown here is derived from an EMBL/GenBank/DDBJ whole genome shotgun (WGS) entry which is preliminary data.</text>
</comment>
<dbReference type="EMBL" id="VNFH01000015">
    <property type="protein sequence ID" value="TVU67336.1"/>
    <property type="molecule type" value="Genomic_DNA"/>
</dbReference>
<keyword evidence="3" id="KW-1185">Reference proteome</keyword>